<feature type="region of interest" description="Disordered" evidence="2">
    <location>
        <begin position="394"/>
        <end position="414"/>
    </location>
</feature>
<evidence type="ECO:0000256" key="2">
    <source>
        <dbReference type="SAM" id="MobiDB-lite"/>
    </source>
</evidence>
<organism evidence="3 4">
    <name type="scientific">Candidatus Ornithospirochaeta avicola</name>
    <dbReference type="NCBI Taxonomy" id="2840896"/>
    <lineage>
        <taxon>Bacteria</taxon>
        <taxon>Pseudomonadati</taxon>
        <taxon>Spirochaetota</taxon>
        <taxon>Spirochaetia</taxon>
        <taxon>Spirochaetales</taxon>
        <taxon>Spirochaetaceae</taxon>
        <taxon>Spirochaetaceae incertae sedis</taxon>
        <taxon>Candidatus Ornithospirochaeta</taxon>
    </lineage>
</organism>
<dbReference type="InterPro" id="IPR011990">
    <property type="entry name" value="TPR-like_helical_dom_sf"/>
</dbReference>
<dbReference type="SUPFAM" id="SSF48452">
    <property type="entry name" value="TPR-like"/>
    <property type="match status" value="1"/>
</dbReference>
<evidence type="ECO:0000256" key="1">
    <source>
        <dbReference type="PROSITE-ProRule" id="PRU00339"/>
    </source>
</evidence>
<proteinExistence type="predicted"/>
<dbReference type="AlphaFoldDB" id="A0A9D1PTP0"/>
<reference evidence="3" key="2">
    <citation type="submission" date="2021-04" db="EMBL/GenBank/DDBJ databases">
        <authorList>
            <person name="Gilroy R."/>
        </authorList>
    </citation>
    <scope>NUCLEOTIDE SEQUENCE</scope>
    <source>
        <strain evidence="3">Gambia11-129</strain>
    </source>
</reference>
<protein>
    <submittedName>
        <fullName evidence="3">Tetratricopeptide repeat protein</fullName>
    </submittedName>
</protein>
<evidence type="ECO:0000313" key="3">
    <source>
        <dbReference type="EMBL" id="HIV99379.1"/>
    </source>
</evidence>
<dbReference type="InterPro" id="IPR019734">
    <property type="entry name" value="TPR_rpt"/>
</dbReference>
<feature type="repeat" description="TPR" evidence="1">
    <location>
        <begin position="289"/>
        <end position="322"/>
    </location>
</feature>
<sequence length="478" mass="55781">MNNREEKLKRIKWIKVPHDLKIDMGSFTVNENTRLPVELPEGQKHIEEKDVTVESIIAGMLTLIAYDENNKDFEFYRNFVLSVQPDIAEELNKAAIVKQQSKDYDFAEELFLSVYHILPQSASCINLATLYSYISVDAEEKEDDERYDWALRMAKLTLLDGLKRFGEDEAILSEISSFEGYMGNLEDAKEYAERYMKVASEGERKKEMKEFLQRINETLSADQAFKEAYDYIMLNMPEKALSCIESFLSFNPDVWNGYFLKAWALRKMKRYTEARDALLMCIKKGESNSDIYNELSICELEEGNRELAKTYLDTAVDLDPENLTAMSNLAFLHLEDKEYDEARFYLERARSLSSSDEIITNLIARYEALTGEKIKENIKEESYSKEEVEELEKIRSGRKNNMSDEEKREKEEGHHCCHEEEGREHHCHHDSENSEHHCCGHHNSEEGHSCHHHDSEDSEHHCCGHHHDDHHCCHGRHE</sequence>
<accession>A0A9D1PTP0</accession>
<dbReference type="PROSITE" id="PS50005">
    <property type="entry name" value="TPR"/>
    <property type="match status" value="1"/>
</dbReference>
<name>A0A9D1PTP0_9SPIO</name>
<evidence type="ECO:0000313" key="4">
    <source>
        <dbReference type="Proteomes" id="UP000823936"/>
    </source>
</evidence>
<dbReference type="EMBL" id="DXHU01000023">
    <property type="protein sequence ID" value="HIV99379.1"/>
    <property type="molecule type" value="Genomic_DNA"/>
</dbReference>
<dbReference type="SMART" id="SM00028">
    <property type="entry name" value="TPR"/>
    <property type="match status" value="5"/>
</dbReference>
<gene>
    <name evidence="3" type="ORF">IAB12_06360</name>
</gene>
<dbReference type="Gene3D" id="1.25.40.10">
    <property type="entry name" value="Tetratricopeptide repeat domain"/>
    <property type="match status" value="1"/>
</dbReference>
<dbReference type="Pfam" id="PF14559">
    <property type="entry name" value="TPR_19"/>
    <property type="match status" value="1"/>
</dbReference>
<keyword evidence="1" id="KW-0802">TPR repeat</keyword>
<dbReference type="Pfam" id="PF13174">
    <property type="entry name" value="TPR_6"/>
    <property type="match status" value="1"/>
</dbReference>
<reference evidence="3" key="1">
    <citation type="journal article" date="2021" name="PeerJ">
        <title>Extensive microbial diversity within the chicken gut microbiome revealed by metagenomics and culture.</title>
        <authorList>
            <person name="Gilroy R."/>
            <person name="Ravi A."/>
            <person name="Getino M."/>
            <person name="Pursley I."/>
            <person name="Horton D.L."/>
            <person name="Alikhan N.F."/>
            <person name="Baker D."/>
            <person name="Gharbi K."/>
            <person name="Hall N."/>
            <person name="Watson M."/>
            <person name="Adriaenssens E.M."/>
            <person name="Foster-Nyarko E."/>
            <person name="Jarju S."/>
            <person name="Secka A."/>
            <person name="Antonio M."/>
            <person name="Oren A."/>
            <person name="Chaudhuri R.R."/>
            <person name="La Ragione R."/>
            <person name="Hildebrand F."/>
            <person name="Pallen M.J."/>
        </authorList>
    </citation>
    <scope>NUCLEOTIDE SEQUENCE</scope>
    <source>
        <strain evidence="3">Gambia11-129</strain>
    </source>
</reference>
<comment type="caution">
    <text evidence="3">The sequence shown here is derived from an EMBL/GenBank/DDBJ whole genome shotgun (WGS) entry which is preliminary data.</text>
</comment>
<dbReference type="Proteomes" id="UP000823936">
    <property type="component" value="Unassembled WGS sequence"/>
</dbReference>